<keyword evidence="2 3" id="KW-0040">ANK repeat</keyword>
<organism evidence="4 5">
    <name type="scientific">Batillaria attramentaria</name>
    <dbReference type="NCBI Taxonomy" id="370345"/>
    <lineage>
        <taxon>Eukaryota</taxon>
        <taxon>Metazoa</taxon>
        <taxon>Spiralia</taxon>
        <taxon>Lophotrochozoa</taxon>
        <taxon>Mollusca</taxon>
        <taxon>Gastropoda</taxon>
        <taxon>Caenogastropoda</taxon>
        <taxon>Sorbeoconcha</taxon>
        <taxon>Cerithioidea</taxon>
        <taxon>Batillariidae</taxon>
        <taxon>Batillaria</taxon>
    </lineage>
</organism>
<evidence type="ECO:0000313" key="4">
    <source>
        <dbReference type="EMBL" id="KAK7506534.1"/>
    </source>
</evidence>
<dbReference type="EMBL" id="JACVVK020000006">
    <property type="protein sequence ID" value="KAK7506534.1"/>
    <property type="molecule type" value="Genomic_DNA"/>
</dbReference>
<feature type="repeat" description="ANK" evidence="3">
    <location>
        <begin position="188"/>
        <end position="220"/>
    </location>
</feature>
<feature type="repeat" description="ANK" evidence="3">
    <location>
        <begin position="221"/>
        <end position="253"/>
    </location>
</feature>
<dbReference type="InterPro" id="IPR002110">
    <property type="entry name" value="Ankyrin_rpt"/>
</dbReference>
<reference evidence="4 5" key="1">
    <citation type="journal article" date="2023" name="Sci. Data">
        <title>Genome assembly of the Korean intertidal mud-creeper Batillaria attramentaria.</title>
        <authorList>
            <person name="Patra A.K."/>
            <person name="Ho P.T."/>
            <person name="Jun S."/>
            <person name="Lee S.J."/>
            <person name="Kim Y."/>
            <person name="Won Y.J."/>
        </authorList>
    </citation>
    <scope>NUCLEOTIDE SEQUENCE [LARGE SCALE GENOMIC DNA]</scope>
    <source>
        <strain evidence="4">Wonlab-2016</strain>
    </source>
</reference>
<protein>
    <submittedName>
        <fullName evidence="4">Uncharacterized protein</fullName>
    </submittedName>
</protein>
<keyword evidence="1" id="KW-0677">Repeat</keyword>
<gene>
    <name evidence="4" type="ORF">BaRGS_00002009</name>
</gene>
<dbReference type="SUPFAM" id="SSF48403">
    <property type="entry name" value="Ankyrin repeat"/>
    <property type="match status" value="1"/>
</dbReference>
<dbReference type="PRINTS" id="PR01415">
    <property type="entry name" value="ANKYRIN"/>
</dbReference>
<sequence>MGMVCGGHLASQRAVPSSGAGLFLTRESLLVDSANRNNQDLLLMVLTGAYGSYTREEVDNGLIRACINGNDGCVSLLLDWNADCDAEDMDGDTPLMLAACNNHVTVVQLLLRAGCSVNAVSDRHRTALHMAAWVGNAKICQMLMQAGADPSIREMYGDTALMLAAHRSPDVASILAKRGQAINMRNESGDTALSCAAKSGHYQTVVDLVEAGAEVNSANRHGETVLLYATYENHARIVKFLLEHGADPNLATKSGLLPIHFACKQKLEEVCEVLLEGGADPNLADKIGQRALTFAVTSGSASIVAKLIQAGACPKFQGPSLFQRRTVVVSPLYKALLDRRLDIAKILHRAGSCSQSELYQIFKCEDLQSELEDTARGTEVLGYIKEIASTPTALRLKCLQAVQSLIGRERGWQEQVKALHLPKPLIAFLLYQDLDK</sequence>
<dbReference type="Gene3D" id="1.25.40.20">
    <property type="entry name" value="Ankyrin repeat-containing domain"/>
    <property type="match status" value="3"/>
</dbReference>
<accession>A0ABD0M3X3</accession>
<dbReference type="Pfam" id="PF12796">
    <property type="entry name" value="Ank_2"/>
    <property type="match status" value="3"/>
</dbReference>
<proteinExistence type="predicted"/>
<dbReference type="PROSITE" id="PS50297">
    <property type="entry name" value="ANK_REP_REGION"/>
    <property type="match status" value="5"/>
</dbReference>
<dbReference type="PANTHER" id="PTHR24123">
    <property type="entry name" value="ANKYRIN REPEAT-CONTAINING"/>
    <property type="match status" value="1"/>
</dbReference>
<name>A0ABD0M3X3_9CAEN</name>
<dbReference type="AlphaFoldDB" id="A0ABD0M3X3"/>
<dbReference type="InterPro" id="IPR036770">
    <property type="entry name" value="Ankyrin_rpt-contain_sf"/>
</dbReference>
<keyword evidence="5" id="KW-1185">Reference proteome</keyword>
<evidence type="ECO:0000256" key="1">
    <source>
        <dbReference type="ARBA" id="ARBA00022737"/>
    </source>
</evidence>
<dbReference type="InterPro" id="IPR051165">
    <property type="entry name" value="Multifunctional_ANK_Repeat"/>
</dbReference>
<dbReference type="PANTHER" id="PTHR24123:SF33">
    <property type="entry name" value="PROTEIN HOS4"/>
    <property type="match status" value="1"/>
</dbReference>
<evidence type="ECO:0000256" key="3">
    <source>
        <dbReference type="PROSITE-ProRule" id="PRU00023"/>
    </source>
</evidence>
<evidence type="ECO:0000256" key="2">
    <source>
        <dbReference type="ARBA" id="ARBA00023043"/>
    </source>
</evidence>
<feature type="repeat" description="ANK" evidence="3">
    <location>
        <begin position="254"/>
        <end position="286"/>
    </location>
</feature>
<dbReference type="PROSITE" id="PS50088">
    <property type="entry name" value="ANK_REPEAT"/>
    <property type="match status" value="5"/>
</dbReference>
<evidence type="ECO:0000313" key="5">
    <source>
        <dbReference type="Proteomes" id="UP001519460"/>
    </source>
</evidence>
<feature type="repeat" description="ANK" evidence="3">
    <location>
        <begin position="123"/>
        <end position="155"/>
    </location>
</feature>
<dbReference type="SMART" id="SM00248">
    <property type="entry name" value="ANK"/>
    <property type="match status" value="9"/>
</dbReference>
<comment type="caution">
    <text evidence="4">The sequence shown here is derived from an EMBL/GenBank/DDBJ whole genome shotgun (WGS) entry which is preliminary data.</text>
</comment>
<feature type="repeat" description="ANK" evidence="3">
    <location>
        <begin position="90"/>
        <end position="122"/>
    </location>
</feature>
<dbReference type="Proteomes" id="UP001519460">
    <property type="component" value="Unassembled WGS sequence"/>
</dbReference>